<keyword evidence="1 2" id="KW-0645">Protease</keyword>
<dbReference type="InterPro" id="IPR046844">
    <property type="entry name" value="Lon-like_helical"/>
</dbReference>
<keyword evidence="2" id="KW-0720">Serine protease</keyword>
<dbReference type="InterPro" id="IPR008269">
    <property type="entry name" value="Lon_proteolytic"/>
</dbReference>
<dbReference type="SUPFAM" id="SSF52540">
    <property type="entry name" value="P-loop containing nucleoside triphosphate hydrolases"/>
    <property type="match status" value="1"/>
</dbReference>
<feature type="active site" evidence="2">
    <location>
        <position position="591"/>
    </location>
</feature>
<accession>A0A370GFM8</accession>
<dbReference type="PRINTS" id="PR00830">
    <property type="entry name" value="ENDOLAPTASE"/>
</dbReference>
<dbReference type="GO" id="GO:0006508">
    <property type="term" value="P:proteolysis"/>
    <property type="evidence" value="ECO:0007669"/>
    <property type="project" value="UniProtKB-KW"/>
</dbReference>
<dbReference type="AlphaFoldDB" id="A0A370GFM8"/>
<comment type="catalytic activity">
    <reaction evidence="2">
        <text>Hydrolysis of proteins in presence of ATP.</text>
        <dbReference type="EC" id="3.4.21.53"/>
    </reaction>
</comment>
<evidence type="ECO:0000313" key="5">
    <source>
        <dbReference type="Proteomes" id="UP000254720"/>
    </source>
</evidence>
<dbReference type="Proteomes" id="UP000254720">
    <property type="component" value="Unassembled WGS sequence"/>
</dbReference>
<dbReference type="InterPro" id="IPR041699">
    <property type="entry name" value="AAA_32"/>
</dbReference>
<feature type="active site" evidence="2">
    <location>
        <position position="634"/>
    </location>
</feature>
<dbReference type="SUPFAM" id="SSF54211">
    <property type="entry name" value="Ribosomal protein S5 domain 2-like"/>
    <property type="match status" value="1"/>
</dbReference>
<dbReference type="Gene3D" id="3.40.50.300">
    <property type="entry name" value="P-loop containing nucleotide triphosphate hydrolases"/>
    <property type="match status" value="2"/>
</dbReference>
<keyword evidence="2" id="KW-0378">Hydrolase</keyword>
<dbReference type="GO" id="GO:0004252">
    <property type="term" value="F:serine-type endopeptidase activity"/>
    <property type="evidence" value="ECO:0007669"/>
    <property type="project" value="UniProtKB-UniRule"/>
</dbReference>
<name>A0A370GFM8_9COXI</name>
<dbReference type="InterPro" id="IPR014721">
    <property type="entry name" value="Ribsml_uS5_D2-typ_fold_subgr"/>
</dbReference>
<evidence type="ECO:0000259" key="3">
    <source>
        <dbReference type="PROSITE" id="PS51786"/>
    </source>
</evidence>
<sequence length="735" mass="83464">MKKINPINYKLLRPQVDLSHLNFKTTDEMNSFTHFVGQERALHAIQFGVNIESHGYNLYAMGPSGIGKRSFVQAILEAHAKKLPVPSDWCYIHNFAMPDKPIALQLPPGLGRVLQEDMKSFIHELGASILAVFESDEYHSALMKINKYFSREKESNSKAEKTPSLYKKKHKREKKLQLKMVSIVLKPIFSKLKKKYKSFPSVIAYLNNIKQDVMENIADFIRQDEKTNLYTFTYENPVLTKYKVNLLVDNAELKCAPIIFEEAPSYSSLICRIEHTSEMGALVTNFTLIRAGDLHRANGGYLLVEARKLKANREAWEALKSALYSQEIRIKPLENEYDSIKPVSLEPMSIPLKIKVILLGDRKTYYSLCQHDPDFTELFKVAVDFDEQIKRNKKNTKLYAKLIATIVKQKKLRPFHISAVAAVIDYSSRLAEDVEKLSTHIRDIEDLLLESDYYAGVARKKMVKEAHIKQAIQAQIHRMDRTRQLYYEDILRNFIIIKTEGSAIGQANCLSVRRVGNFSYGHPTRVTARVRLGKGKLIDIQREIKMAGPIHSKAGLIIANFLASRFNQDLPFSLSVSLAFEQIYCWTDGDSASVGELCALLSALAEIPLLQSLAVSGSIDQYGEVQAIGGVNEKIEGFFDVCKARGLSGKQGVIIPAVNIKNLMLREDVVDAARLKKFFIYPIETIDDAISLLTGLPAGKREKRGNFPKDSVYFKIEERLKEYSKTRIKSRLIEK</sequence>
<proteinExistence type="inferred from homology"/>
<dbReference type="PROSITE" id="PS51786">
    <property type="entry name" value="LON_PROTEOLYTIC"/>
    <property type="match status" value="1"/>
</dbReference>
<dbReference type="PANTHER" id="PTHR10046">
    <property type="entry name" value="ATP DEPENDENT LON PROTEASE FAMILY MEMBER"/>
    <property type="match status" value="1"/>
</dbReference>
<dbReference type="Pfam" id="PF05362">
    <property type="entry name" value="Lon_C"/>
    <property type="match status" value="1"/>
</dbReference>
<protein>
    <recommendedName>
        <fullName evidence="2">endopeptidase La</fullName>
        <ecNumber evidence="2">3.4.21.53</ecNumber>
    </recommendedName>
</protein>
<dbReference type="InterPro" id="IPR020568">
    <property type="entry name" value="Ribosomal_Su5_D2-typ_SF"/>
</dbReference>
<evidence type="ECO:0000256" key="1">
    <source>
        <dbReference type="ARBA" id="ARBA00022670"/>
    </source>
</evidence>
<dbReference type="Pfam" id="PF20437">
    <property type="entry name" value="LonC_helical"/>
    <property type="match status" value="1"/>
</dbReference>
<organism evidence="4 5">
    <name type="scientific">Aquicella lusitana</name>
    <dbReference type="NCBI Taxonomy" id="254246"/>
    <lineage>
        <taxon>Bacteria</taxon>
        <taxon>Pseudomonadati</taxon>
        <taxon>Pseudomonadota</taxon>
        <taxon>Gammaproteobacteria</taxon>
        <taxon>Legionellales</taxon>
        <taxon>Coxiellaceae</taxon>
        <taxon>Aquicella</taxon>
    </lineage>
</organism>
<dbReference type="Pfam" id="PF20436">
    <property type="entry name" value="LonB_AAA-LID"/>
    <property type="match status" value="1"/>
</dbReference>
<dbReference type="Gene3D" id="1.10.8.60">
    <property type="match status" value="1"/>
</dbReference>
<dbReference type="EC" id="3.4.21.53" evidence="2"/>
<dbReference type="InterPro" id="IPR046843">
    <property type="entry name" value="LonB_AAA-LID"/>
</dbReference>
<reference evidence="4 5" key="1">
    <citation type="submission" date="2018-07" db="EMBL/GenBank/DDBJ databases">
        <title>Genomic Encyclopedia of Type Strains, Phase IV (KMG-IV): sequencing the most valuable type-strain genomes for metagenomic binning, comparative biology and taxonomic classification.</title>
        <authorList>
            <person name="Goeker M."/>
        </authorList>
    </citation>
    <scope>NUCLEOTIDE SEQUENCE [LARGE SCALE GENOMIC DNA]</scope>
    <source>
        <strain evidence="4 5">DSM 16500</strain>
    </source>
</reference>
<dbReference type="Pfam" id="PF13654">
    <property type="entry name" value="AAA_32"/>
    <property type="match status" value="1"/>
</dbReference>
<dbReference type="EMBL" id="QQAX01000014">
    <property type="protein sequence ID" value="RDI42598.1"/>
    <property type="molecule type" value="Genomic_DNA"/>
</dbReference>
<keyword evidence="5" id="KW-1185">Reference proteome</keyword>
<comment type="similarity">
    <text evidence="2">Belongs to the peptidase S16 family.</text>
</comment>
<comment type="caution">
    <text evidence="4">The sequence shown here is derived from an EMBL/GenBank/DDBJ whole genome shotgun (WGS) entry which is preliminary data.</text>
</comment>
<dbReference type="InterPro" id="IPR027417">
    <property type="entry name" value="P-loop_NTPase"/>
</dbReference>
<dbReference type="GO" id="GO:0030163">
    <property type="term" value="P:protein catabolic process"/>
    <property type="evidence" value="ECO:0007669"/>
    <property type="project" value="InterPro"/>
</dbReference>
<dbReference type="GO" id="GO:0005524">
    <property type="term" value="F:ATP binding"/>
    <property type="evidence" value="ECO:0007669"/>
    <property type="project" value="InterPro"/>
</dbReference>
<dbReference type="Gene3D" id="3.30.230.10">
    <property type="match status" value="1"/>
</dbReference>
<dbReference type="InterPro" id="IPR027065">
    <property type="entry name" value="Lon_Prtase"/>
</dbReference>
<evidence type="ECO:0000256" key="2">
    <source>
        <dbReference type="PROSITE-ProRule" id="PRU01122"/>
    </source>
</evidence>
<evidence type="ECO:0000313" key="4">
    <source>
        <dbReference type="EMBL" id="RDI42598.1"/>
    </source>
</evidence>
<feature type="domain" description="Lon proteolytic" evidence="3">
    <location>
        <begin position="588"/>
        <end position="696"/>
    </location>
</feature>
<dbReference type="GO" id="GO:0004176">
    <property type="term" value="F:ATP-dependent peptidase activity"/>
    <property type="evidence" value="ECO:0007669"/>
    <property type="project" value="UniProtKB-UniRule"/>
</dbReference>
<gene>
    <name evidence="4" type="ORF">C8D86_11469</name>
</gene>